<sequence>PGSKNIKPDALSRLFASPGSEASPDTILPRGVVVAAVSWGRVREALRGVKVPRGCPT</sequence>
<name>A0ABD0PFV4_CIRMR</name>
<protein>
    <submittedName>
        <fullName evidence="1">Uncharacterized protein</fullName>
    </submittedName>
</protein>
<organism evidence="1 2">
    <name type="scientific">Cirrhinus mrigala</name>
    <name type="common">Mrigala</name>
    <dbReference type="NCBI Taxonomy" id="683832"/>
    <lineage>
        <taxon>Eukaryota</taxon>
        <taxon>Metazoa</taxon>
        <taxon>Chordata</taxon>
        <taxon>Craniata</taxon>
        <taxon>Vertebrata</taxon>
        <taxon>Euteleostomi</taxon>
        <taxon>Actinopterygii</taxon>
        <taxon>Neopterygii</taxon>
        <taxon>Teleostei</taxon>
        <taxon>Ostariophysi</taxon>
        <taxon>Cypriniformes</taxon>
        <taxon>Cyprinidae</taxon>
        <taxon>Labeoninae</taxon>
        <taxon>Labeonini</taxon>
        <taxon>Cirrhinus</taxon>
    </lineage>
</organism>
<comment type="caution">
    <text evidence="1">The sequence shown here is derived from an EMBL/GenBank/DDBJ whole genome shotgun (WGS) entry which is preliminary data.</text>
</comment>
<evidence type="ECO:0000313" key="1">
    <source>
        <dbReference type="EMBL" id="KAL0172948.1"/>
    </source>
</evidence>
<reference evidence="1 2" key="1">
    <citation type="submission" date="2024-05" db="EMBL/GenBank/DDBJ databases">
        <title>Genome sequencing and assembly of Indian major carp, Cirrhinus mrigala (Hamilton, 1822).</title>
        <authorList>
            <person name="Mohindra V."/>
            <person name="Chowdhury L.M."/>
            <person name="Lal K."/>
            <person name="Jena J.K."/>
        </authorList>
    </citation>
    <scope>NUCLEOTIDE SEQUENCE [LARGE SCALE GENOMIC DNA]</scope>
    <source>
        <strain evidence="1">CM1030</strain>
        <tissue evidence="1">Blood</tissue>
    </source>
</reference>
<dbReference type="AlphaFoldDB" id="A0ABD0PFV4"/>
<dbReference type="EMBL" id="JAMKFB020000016">
    <property type="protein sequence ID" value="KAL0172948.1"/>
    <property type="molecule type" value="Genomic_DNA"/>
</dbReference>
<dbReference type="Proteomes" id="UP001529510">
    <property type="component" value="Unassembled WGS sequence"/>
</dbReference>
<proteinExistence type="predicted"/>
<evidence type="ECO:0000313" key="2">
    <source>
        <dbReference type="Proteomes" id="UP001529510"/>
    </source>
</evidence>
<keyword evidence="2" id="KW-1185">Reference proteome</keyword>
<feature type="non-terminal residue" evidence="1">
    <location>
        <position position="1"/>
    </location>
</feature>
<accession>A0ABD0PFV4</accession>
<feature type="non-terminal residue" evidence="1">
    <location>
        <position position="57"/>
    </location>
</feature>
<gene>
    <name evidence="1" type="ORF">M9458_033259</name>
</gene>